<evidence type="ECO:0000256" key="4">
    <source>
        <dbReference type="RuleBase" id="RU362121"/>
    </source>
</evidence>
<keyword evidence="7" id="KW-1185">Reference proteome</keyword>
<proteinExistence type="inferred from homology"/>
<organism evidence="6 7">
    <name type="scientific">Effrenium voratum</name>
    <dbReference type="NCBI Taxonomy" id="2562239"/>
    <lineage>
        <taxon>Eukaryota</taxon>
        <taxon>Sar</taxon>
        <taxon>Alveolata</taxon>
        <taxon>Dinophyceae</taxon>
        <taxon>Suessiales</taxon>
        <taxon>Symbiodiniaceae</taxon>
        <taxon>Effrenium</taxon>
    </lineage>
</organism>
<dbReference type="GO" id="GO:0020037">
    <property type="term" value="F:heme binding"/>
    <property type="evidence" value="ECO:0007669"/>
    <property type="project" value="UniProtKB-UniRule"/>
</dbReference>
<name>A0AA36MV47_9DINO</name>
<dbReference type="PANTHER" id="PTHR46237:SF1">
    <property type="entry name" value="CYTOCHROME B5 REDUCTASE 4"/>
    <property type="match status" value="1"/>
</dbReference>
<keyword evidence="1 4" id="KW-0349">Heme</keyword>
<dbReference type="InterPro" id="IPR018506">
    <property type="entry name" value="Cyt_B5_heme-BS"/>
</dbReference>
<dbReference type="PROSITE" id="PS50255">
    <property type="entry name" value="CYTOCHROME_B5_2"/>
    <property type="match status" value="1"/>
</dbReference>
<dbReference type="PANTHER" id="PTHR46237">
    <property type="entry name" value="CYTOCHROME B5 REDUCTASE 4 FAMILY MEMBER"/>
    <property type="match status" value="1"/>
</dbReference>
<dbReference type="Gene3D" id="3.10.120.10">
    <property type="entry name" value="Cytochrome b5-like heme/steroid binding domain"/>
    <property type="match status" value="1"/>
</dbReference>
<comment type="similarity">
    <text evidence="4">Belongs to the cytochrome b5 family.</text>
</comment>
<dbReference type="Proteomes" id="UP001178507">
    <property type="component" value="Unassembled WGS sequence"/>
</dbReference>
<dbReference type="GO" id="GO:0005737">
    <property type="term" value="C:cytoplasm"/>
    <property type="evidence" value="ECO:0007669"/>
    <property type="project" value="TreeGrafter"/>
</dbReference>
<sequence length="315" mass="33826">MKLAWGLLSIEVARLEQHYHGTGPGAAGIARNPGVALREVGMGGYGAEITVGDSGEEFFHVLGDEDSSQVYYPALPRCTRKAGGSGTQHSARSILRSRIDDAAARAPIRCGPLSVTLRFEDKSAVFGWAAGAPARDFGEQLRAAVRHLTGAATLNDMQILTDTEPPVGVTPRDVFERRYPEAPAFRIVGPKTAKPAKALLAKPGPPAPSRLQAPQRATGKFQKAGGSQLQFLHMLEGNKNPKAQVEPASLTPEEVARHRTAGDCWTIFQNKVYDITAYVDFHPGGKRQIMQGAGKDMTELFQKAHPWVSAGLGAK</sequence>
<protein>
    <recommendedName>
        <fullName evidence="5">Cytochrome b5 heme-binding domain-containing protein</fullName>
    </recommendedName>
</protein>
<evidence type="ECO:0000313" key="6">
    <source>
        <dbReference type="EMBL" id="CAJ1380073.1"/>
    </source>
</evidence>
<dbReference type="GO" id="GO:0046872">
    <property type="term" value="F:metal ion binding"/>
    <property type="evidence" value="ECO:0007669"/>
    <property type="project" value="UniProtKB-UniRule"/>
</dbReference>
<evidence type="ECO:0000259" key="5">
    <source>
        <dbReference type="PROSITE" id="PS50255"/>
    </source>
</evidence>
<dbReference type="EMBL" id="CAUJNA010000680">
    <property type="protein sequence ID" value="CAJ1380073.1"/>
    <property type="molecule type" value="Genomic_DNA"/>
</dbReference>
<dbReference type="AlphaFoldDB" id="A0AA36MV47"/>
<dbReference type="InterPro" id="IPR001199">
    <property type="entry name" value="Cyt_B5-like_heme/steroid-bd"/>
</dbReference>
<evidence type="ECO:0000256" key="1">
    <source>
        <dbReference type="ARBA" id="ARBA00022617"/>
    </source>
</evidence>
<dbReference type="InterPro" id="IPR051872">
    <property type="entry name" value="Cytochrome_b5/Flavoprotein_Rdt"/>
</dbReference>
<evidence type="ECO:0000256" key="3">
    <source>
        <dbReference type="ARBA" id="ARBA00023004"/>
    </source>
</evidence>
<gene>
    <name evidence="6" type="ORF">EVOR1521_LOCUS8122</name>
</gene>
<accession>A0AA36MV47</accession>
<keyword evidence="3 4" id="KW-0408">Iron</keyword>
<reference evidence="6" key="1">
    <citation type="submission" date="2023-08" db="EMBL/GenBank/DDBJ databases">
        <authorList>
            <person name="Chen Y."/>
            <person name="Shah S."/>
            <person name="Dougan E. K."/>
            <person name="Thang M."/>
            <person name="Chan C."/>
        </authorList>
    </citation>
    <scope>NUCLEOTIDE SEQUENCE</scope>
</reference>
<evidence type="ECO:0000313" key="7">
    <source>
        <dbReference type="Proteomes" id="UP001178507"/>
    </source>
</evidence>
<dbReference type="PROSITE" id="PS00191">
    <property type="entry name" value="CYTOCHROME_B5_1"/>
    <property type="match status" value="1"/>
</dbReference>
<evidence type="ECO:0000256" key="2">
    <source>
        <dbReference type="ARBA" id="ARBA00022723"/>
    </source>
</evidence>
<dbReference type="SMART" id="SM01117">
    <property type="entry name" value="Cyt-b5"/>
    <property type="match status" value="1"/>
</dbReference>
<dbReference type="GO" id="GO:0004128">
    <property type="term" value="F:cytochrome-b5 reductase activity, acting on NAD(P)H"/>
    <property type="evidence" value="ECO:0007669"/>
    <property type="project" value="TreeGrafter"/>
</dbReference>
<keyword evidence="2 4" id="KW-0479">Metal-binding</keyword>
<feature type="domain" description="Cytochrome b5 heme-binding" evidence="5">
    <location>
        <begin position="247"/>
        <end position="306"/>
    </location>
</feature>
<dbReference type="Pfam" id="PF00173">
    <property type="entry name" value="Cyt-b5"/>
    <property type="match status" value="1"/>
</dbReference>
<dbReference type="InterPro" id="IPR036400">
    <property type="entry name" value="Cyt_B5-like_heme/steroid_sf"/>
</dbReference>
<dbReference type="SUPFAM" id="SSF55856">
    <property type="entry name" value="Cytochrome b5-like heme/steroid binding domain"/>
    <property type="match status" value="1"/>
</dbReference>
<comment type="caution">
    <text evidence="6">The sequence shown here is derived from an EMBL/GenBank/DDBJ whole genome shotgun (WGS) entry which is preliminary data.</text>
</comment>